<proteinExistence type="predicted"/>
<organism evidence="2 3">
    <name type="scientific">Siphonobacter curvatus</name>
    <dbReference type="NCBI Taxonomy" id="2094562"/>
    <lineage>
        <taxon>Bacteria</taxon>
        <taxon>Pseudomonadati</taxon>
        <taxon>Bacteroidota</taxon>
        <taxon>Cytophagia</taxon>
        <taxon>Cytophagales</taxon>
        <taxon>Cytophagaceae</taxon>
        <taxon>Siphonobacter</taxon>
    </lineage>
</organism>
<comment type="caution">
    <text evidence="2">The sequence shown here is derived from an EMBL/GenBank/DDBJ whole genome shotgun (WGS) entry which is preliminary data.</text>
</comment>
<name>A0A2S7IN44_9BACT</name>
<dbReference type="OrthoDB" id="621707at2"/>
<dbReference type="NCBIfam" id="TIGR04183">
    <property type="entry name" value="Por_Secre_tail"/>
    <property type="match status" value="1"/>
</dbReference>
<feature type="chain" id="PRO_5015686085" description="Secretion system C-terminal sorting domain-containing protein" evidence="1">
    <location>
        <begin position="23"/>
        <end position="503"/>
    </location>
</feature>
<keyword evidence="1" id="KW-0732">Signal</keyword>
<dbReference type="EMBL" id="PTRA01000001">
    <property type="protein sequence ID" value="PQA58980.1"/>
    <property type="molecule type" value="Genomic_DNA"/>
</dbReference>
<evidence type="ECO:0000313" key="2">
    <source>
        <dbReference type="EMBL" id="PQA58980.1"/>
    </source>
</evidence>
<protein>
    <recommendedName>
        <fullName evidence="4">Secretion system C-terminal sorting domain-containing protein</fullName>
    </recommendedName>
</protein>
<keyword evidence="3" id="KW-1185">Reference proteome</keyword>
<accession>A0A2S7IN44</accession>
<dbReference type="Gene3D" id="2.60.40.10">
    <property type="entry name" value="Immunoglobulins"/>
    <property type="match status" value="1"/>
</dbReference>
<evidence type="ECO:0000256" key="1">
    <source>
        <dbReference type="SAM" id="SignalP"/>
    </source>
</evidence>
<feature type="signal peptide" evidence="1">
    <location>
        <begin position="1"/>
        <end position="22"/>
    </location>
</feature>
<sequence>MKKNYLSAFLLGSLLVAGTAKAQLVINGTKFSNSGYVSNYSSYTEVKSSSNSTYSASNRAVFEHFETSPQALRIDNAYEANLADGGIDEFKGPNGSPGVQGVSGSVAPNFHTLILNNGATFQITNSNGANVYGSAQLNNGITTTNRSLRQTGALRFQNGATYQNGNTDTRHVNGYVSKVGNNEFTFPVGSGSDLRTLRMSAPSANSHFSTAWNASQPANTSTKESNVQAIAAAGFWDWITVTPSSNPLTITVSIPDLSTFAVAENLRLVGWNGSQWVALSGGPSASGNTENSTLQGTIPANSSTITALAIGSSSGALPVSLAGFTAKAVDAQKVVLDWVTAGEKNNAFFEVQHSVNAQQYETLGKVEGQGTTYARTNYKFSHEGLSPATIHYYRLKQVDLDGSFTYSPVRSVKLEGYLGIELYATVEPGRTVKAFVKYGDDQLSDQATLSLVDLSGRKLSSKAVSLQKGTNPVEFSAASLGAGLYLIRLENASQNSTVKVAIP</sequence>
<dbReference type="InterPro" id="IPR026444">
    <property type="entry name" value="Secre_tail"/>
</dbReference>
<dbReference type="Proteomes" id="UP000239590">
    <property type="component" value="Unassembled WGS sequence"/>
</dbReference>
<reference evidence="3" key="1">
    <citation type="submission" date="2018-02" db="EMBL/GenBank/DDBJ databases">
        <title>Genome sequencing of Solimonas sp. HR-BB.</title>
        <authorList>
            <person name="Lee Y."/>
            <person name="Jeon C.O."/>
        </authorList>
    </citation>
    <scope>NUCLEOTIDE SEQUENCE [LARGE SCALE GENOMIC DNA]</scope>
    <source>
        <strain evidence="3">HR-U</strain>
    </source>
</reference>
<dbReference type="AlphaFoldDB" id="A0A2S7IN44"/>
<dbReference type="InterPro" id="IPR013783">
    <property type="entry name" value="Ig-like_fold"/>
</dbReference>
<evidence type="ECO:0008006" key="4">
    <source>
        <dbReference type="Google" id="ProtNLM"/>
    </source>
</evidence>
<evidence type="ECO:0000313" key="3">
    <source>
        <dbReference type="Proteomes" id="UP000239590"/>
    </source>
</evidence>
<gene>
    <name evidence="2" type="ORF">C5O19_04795</name>
</gene>
<dbReference type="RefSeq" id="WP_104710144.1">
    <property type="nucleotide sequence ID" value="NZ_PTRA01000001.1"/>
</dbReference>